<dbReference type="AlphaFoldDB" id="A0A6S6TMP1"/>
<sequence>MPYPSNLINELNALLLFNPSNPLDGIKVHHNADPEMAEAVQSLFDKGMVTQVDGGYLTDLGQKAAERAEDLLTMMH</sequence>
<dbReference type="NCBIfam" id="TIGR02647">
    <property type="entry name" value="DNA"/>
    <property type="match status" value="1"/>
</dbReference>
<accession>A0A6S6TMP1</accession>
<evidence type="ECO:0000313" key="1">
    <source>
        <dbReference type="EMBL" id="CAA6820535.1"/>
    </source>
</evidence>
<evidence type="ECO:0008006" key="2">
    <source>
        <dbReference type="Google" id="ProtNLM"/>
    </source>
</evidence>
<protein>
    <recommendedName>
        <fullName evidence="2">TIGR02647 family protein</fullName>
    </recommendedName>
</protein>
<dbReference type="Pfam" id="PF18918">
    <property type="entry name" value="DUF5669"/>
    <property type="match status" value="1"/>
</dbReference>
<dbReference type="InterPro" id="IPR013468">
    <property type="entry name" value="CHP02647"/>
</dbReference>
<name>A0A6S6TMP1_9GAMM</name>
<reference evidence="1" key="1">
    <citation type="submission" date="2020-01" db="EMBL/GenBank/DDBJ databases">
        <authorList>
            <person name="Meier V. D."/>
            <person name="Meier V D."/>
        </authorList>
    </citation>
    <scope>NUCLEOTIDE SEQUENCE</scope>
    <source>
        <strain evidence="1">HLG_WM_MAG_07</strain>
    </source>
</reference>
<organism evidence="1">
    <name type="scientific">uncultured Thiotrichaceae bacterium</name>
    <dbReference type="NCBI Taxonomy" id="298394"/>
    <lineage>
        <taxon>Bacteria</taxon>
        <taxon>Pseudomonadati</taxon>
        <taxon>Pseudomonadota</taxon>
        <taxon>Gammaproteobacteria</taxon>
        <taxon>Thiotrichales</taxon>
        <taxon>Thiotrichaceae</taxon>
        <taxon>environmental samples</taxon>
    </lineage>
</organism>
<gene>
    <name evidence="1" type="ORF">HELGO_WM19367</name>
</gene>
<proteinExistence type="predicted"/>
<dbReference type="EMBL" id="CACVAY010000099">
    <property type="protein sequence ID" value="CAA6820535.1"/>
    <property type="molecule type" value="Genomic_DNA"/>
</dbReference>